<dbReference type="AlphaFoldDB" id="A0A1H3ZCV1"/>
<reference evidence="2 3" key="1">
    <citation type="submission" date="2016-10" db="EMBL/GenBank/DDBJ databases">
        <authorList>
            <person name="de Groot N.N."/>
        </authorList>
    </citation>
    <scope>NUCLEOTIDE SEQUENCE [LARGE SCALE GENOMIC DNA]</scope>
    <source>
        <strain evidence="2 3">CGMCC 1.8712</strain>
    </source>
</reference>
<evidence type="ECO:0000313" key="3">
    <source>
        <dbReference type="Proteomes" id="UP000236755"/>
    </source>
</evidence>
<feature type="compositionally biased region" description="Basic and acidic residues" evidence="1">
    <location>
        <begin position="142"/>
        <end position="156"/>
    </location>
</feature>
<organism evidence="2 3">
    <name type="scientific">Haloplanus vescus</name>
    <dbReference type="NCBI Taxonomy" id="555874"/>
    <lineage>
        <taxon>Archaea</taxon>
        <taxon>Methanobacteriati</taxon>
        <taxon>Methanobacteriota</taxon>
        <taxon>Stenosarchaea group</taxon>
        <taxon>Halobacteria</taxon>
        <taxon>Halobacteriales</taxon>
        <taxon>Haloferacaceae</taxon>
        <taxon>Haloplanus</taxon>
    </lineage>
</organism>
<evidence type="ECO:0000313" key="2">
    <source>
        <dbReference type="EMBL" id="SEA21470.1"/>
    </source>
</evidence>
<dbReference type="RefSeq" id="WP_143025261.1">
    <property type="nucleotide sequence ID" value="NZ_FNQT01000003.1"/>
</dbReference>
<accession>A0A1H3ZCV1</accession>
<name>A0A1H3ZCV1_9EURY</name>
<sequence length="156" mass="16166">MHRRTLLRAAPLLALAGCTGRGGGDTPRVTDRSFTDTGECTHGDADAETATVDASSTAVRIGGCITGPNGCAVAALDSATVEGDELIVVVTTERDAPPDTSCTEALVYRSYAATITLDHRVGSVRVVHDTPGGRETVADTASDGHESEEESHRLDT</sequence>
<dbReference type="Proteomes" id="UP000236755">
    <property type="component" value="Unassembled WGS sequence"/>
</dbReference>
<proteinExistence type="predicted"/>
<feature type="region of interest" description="Disordered" evidence="1">
    <location>
        <begin position="129"/>
        <end position="156"/>
    </location>
</feature>
<keyword evidence="3" id="KW-1185">Reference proteome</keyword>
<dbReference type="OrthoDB" id="313543at2157"/>
<protein>
    <submittedName>
        <fullName evidence="2">Uncharacterized protein</fullName>
    </submittedName>
</protein>
<dbReference type="EMBL" id="FNQT01000003">
    <property type="protein sequence ID" value="SEA21470.1"/>
    <property type="molecule type" value="Genomic_DNA"/>
</dbReference>
<gene>
    <name evidence="2" type="ORF">SAMN04488065_2286</name>
</gene>
<evidence type="ECO:0000256" key="1">
    <source>
        <dbReference type="SAM" id="MobiDB-lite"/>
    </source>
</evidence>